<evidence type="ECO:0000256" key="2">
    <source>
        <dbReference type="ARBA" id="ARBA00022692"/>
    </source>
</evidence>
<dbReference type="PANTHER" id="PTHR34292">
    <property type="entry name" value="OUTER SPORE WALL PROTEIN LDS1"/>
    <property type="match status" value="1"/>
</dbReference>
<dbReference type="AlphaFoldDB" id="A0A1X2G6E4"/>
<dbReference type="PANTHER" id="PTHR34292:SF2">
    <property type="entry name" value="OUTER SPORE WALL PROTEIN LDS1"/>
    <property type="match status" value="1"/>
</dbReference>
<evidence type="ECO:0000313" key="6">
    <source>
        <dbReference type="EMBL" id="ORX46287.1"/>
    </source>
</evidence>
<feature type="transmembrane region" description="Helical" evidence="5">
    <location>
        <begin position="262"/>
        <end position="283"/>
    </location>
</feature>
<keyword evidence="4 5" id="KW-0472">Membrane</keyword>
<protein>
    <recommendedName>
        <fullName evidence="8">EI24-domain-containing protein</fullName>
    </recommendedName>
</protein>
<dbReference type="PROSITE" id="PS51257">
    <property type="entry name" value="PROKAR_LIPOPROTEIN"/>
    <property type="match status" value="1"/>
</dbReference>
<reference evidence="6 7" key="1">
    <citation type="submission" date="2016-07" db="EMBL/GenBank/DDBJ databases">
        <title>Pervasive Adenine N6-methylation of Active Genes in Fungi.</title>
        <authorList>
            <consortium name="DOE Joint Genome Institute"/>
            <person name="Mondo S.J."/>
            <person name="Dannebaum R.O."/>
            <person name="Kuo R.C."/>
            <person name="Labutti K."/>
            <person name="Haridas S."/>
            <person name="Kuo A."/>
            <person name="Salamov A."/>
            <person name="Ahrendt S.R."/>
            <person name="Lipzen A."/>
            <person name="Sullivan W."/>
            <person name="Andreopoulos W.B."/>
            <person name="Clum A."/>
            <person name="Lindquist E."/>
            <person name="Daum C."/>
            <person name="Ramamoorthy G.K."/>
            <person name="Gryganskyi A."/>
            <person name="Culley D."/>
            <person name="Magnuson J.K."/>
            <person name="James T.Y."/>
            <person name="O'Malley M.A."/>
            <person name="Stajich J.E."/>
            <person name="Spatafora J.W."/>
            <person name="Visel A."/>
            <person name="Grigoriev I.V."/>
        </authorList>
    </citation>
    <scope>NUCLEOTIDE SEQUENCE [LARGE SCALE GENOMIC DNA]</scope>
    <source>
        <strain evidence="6 7">NRRL 3301</strain>
    </source>
</reference>
<proteinExistence type="predicted"/>
<dbReference type="InterPro" id="IPR059112">
    <property type="entry name" value="CysZ/EI24"/>
</dbReference>
<gene>
    <name evidence="6" type="ORF">DM01DRAFT_1311136</name>
</gene>
<comment type="subcellular location">
    <subcellularLocation>
        <location evidence="1">Membrane</location>
        <topology evidence="1">Multi-pass membrane protein</topology>
    </subcellularLocation>
</comment>
<dbReference type="Proteomes" id="UP000242146">
    <property type="component" value="Unassembled WGS sequence"/>
</dbReference>
<dbReference type="Pfam" id="PF07264">
    <property type="entry name" value="EI24"/>
    <property type="match status" value="1"/>
</dbReference>
<keyword evidence="2 5" id="KW-0812">Transmembrane</keyword>
<feature type="transmembrane region" description="Helical" evidence="5">
    <location>
        <begin position="187"/>
        <end position="207"/>
    </location>
</feature>
<name>A0A1X2G6E4_9FUNG</name>
<dbReference type="InterPro" id="IPR052786">
    <property type="entry name" value="Spore_wall_assembly"/>
</dbReference>
<dbReference type="STRING" id="101127.A0A1X2G6E4"/>
<evidence type="ECO:0000256" key="4">
    <source>
        <dbReference type="ARBA" id="ARBA00023136"/>
    </source>
</evidence>
<evidence type="ECO:0000256" key="5">
    <source>
        <dbReference type="SAM" id="Phobius"/>
    </source>
</evidence>
<comment type="caution">
    <text evidence="6">The sequence shown here is derived from an EMBL/GenBank/DDBJ whole genome shotgun (WGS) entry which is preliminary data.</text>
</comment>
<feature type="transmembrane region" description="Helical" evidence="5">
    <location>
        <begin position="32"/>
        <end position="54"/>
    </location>
</feature>
<sequence>MPTLYSKPLIVSYPVLGACHLYRHPRRLGKPIVISTLKACAVSLLALGPLYLFGYRWQARMFRRLFAFLSDHPDAGASMMQQFGNSSLATMASGLACLVESMFVTTQTSQLYIGSVRERFFDAVLETEGMLIEKGQDEQHHGYKKSWLVAQDVVTQGQQEQSKVPLVWPLHPLMTVCARKDAKRFPLVLVPSLVYFVGLPLTMIPTLGPVAFLGLQGACQGGICHRRYFDLAGHDDTQRQDWLQSHFWQYQQFGMVASLLEMIPFIGFFFAYTNQVGAALWLVDMNKRQS</sequence>
<dbReference type="OrthoDB" id="10012223at2759"/>
<evidence type="ECO:0000256" key="1">
    <source>
        <dbReference type="ARBA" id="ARBA00004141"/>
    </source>
</evidence>
<evidence type="ECO:0000313" key="7">
    <source>
        <dbReference type="Proteomes" id="UP000242146"/>
    </source>
</evidence>
<dbReference type="EMBL" id="MCGT01000038">
    <property type="protein sequence ID" value="ORX46287.1"/>
    <property type="molecule type" value="Genomic_DNA"/>
</dbReference>
<evidence type="ECO:0000256" key="3">
    <source>
        <dbReference type="ARBA" id="ARBA00022989"/>
    </source>
</evidence>
<keyword evidence="3 5" id="KW-1133">Transmembrane helix</keyword>
<evidence type="ECO:0008006" key="8">
    <source>
        <dbReference type="Google" id="ProtNLM"/>
    </source>
</evidence>
<keyword evidence="7" id="KW-1185">Reference proteome</keyword>
<organism evidence="6 7">
    <name type="scientific">Hesseltinella vesiculosa</name>
    <dbReference type="NCBI Taxonomy" id="101127"/>
    <lineage>
        <taxon>Eukaryota</taxon>
        <taxon>Fungi</taxon>
        <taxon>Fungi incertae sedis</taxon>
        <taxon>Mucoromycota</taxon>
        <taxon>Mucoromycotina</taxon>
        <taxon>Mucoromycetes</taxon>
        <taxon>Mucorales</taxon>
        <taxon>Cunninghamellaceae</taxon>
        <taxon>Hesseltinella</taxon>
    </lineage>
</organism>
<accession>A0A1X2G6E4</accession>